<organism evidence="2 3">
    <name type="scientific">Exophiala bonariae</name>
    <dbReference type="NCBI Taxonomy" id="1690606"/>
    <lineage>
        <taxon>Eukaryota</taxon>
        <taxon>Fungi</taxon>
        <taxon>Dikarya</taxon>
        <taxon>Ascomycota</taxon>
        <taxon>Pezizomycotina</taxon>
        <taxon>Eurotiomycetes</taxon>
        <taxon>Chaetothyriomycetidae</taxon>
        <taxon>Chaetothyriales</taxon>
        <taxon>Herpotrichiellaceae</taxon>
        <taxon>Exophiala</taxon>
    </lineage>
</organism>
<feature type="domain" description="FAD/NAD(P)-binding" evidence="1">
    <location>
        <begin position="54"/>
        <end position="273"/>
    </location>
</feature>
<sequence>MVASNFALQARPIKVLIAGGSYAGLGTALNLLDLCSGRFPRFEYNVEGEPDPRKIGVEITIVDERDGYYHLISSPLVLASSDFAKKAWRRFDEIPALKNIKTIQGSVQRIESKLQKATIIEANSKLPTEVPYDFFVGASGLRRAWPVVPQSLTKADYIGETLSHIKSVEAAANGVVVVGGGAVGIEMAAEIKLVMPTQRVTLIHSRENLLSSEPLPNDFKERSRLALEETGVELILGERVLETLNLTNEDGSQYSELILSSGAHITCGCVIHAMSKSVPSTAYMPQASLDDQQYVQVTPS</sequence>
<dbReference type="RefSeq" id="XP_064701169.1">
    <property type="nucleotide sequence ID" value="XM_064852705.1"/>
</dbReference>
<dbReference type="InterPro" id="IPR023753">
    <property type="entry name" value="FAD/NAD-binding_dom"/>
</dbReference>
<dbReference type="PANTHER" id="PTHR43735:SF24">
    <property type="entry name" value="NUCLEOTIDE-DISULPHIDE OXIDOREDUCTASE AMID-LIKE, PUTATIVE (AFU_ORTHOLOGUE AFUA_1G17180)-RELATED"/>
    <property type="match status" value="1"/>
</dbReference>
<dbReference type="GeneID" id="89977324"/>
<dbReference type="GO" id="GO:0050660">
    <property type="term" value="F:flavin adenine dinucleotide binding"/>
    <property type="evidence" value="ECO:0007669"/>
    <property type="project" value="TreeGrafter"/>
</dbReference>
<comment type="caution">
    <text evidence="2">The sequence shown here is derived from an EMBL/GenBank/DDBJ whole genome shotgun (WGS) entry which is preliminary data.</text>
</comment>
<dbReference type="Pfam" id="PF07992">
    <property type="entry name" value="Pyr_redox_2"/>
    <property type="match status" value="1"/>
</dbReference>
<dbReference type="Gene3D" id="3.50.50.60">
    <property type="entry name" value="FAD/NAD(P)-binding domain"/>
    <property type="match status" value="2"/>
</dbReference>
<accession>A0AAV9MVN2</accession>
<evidence type="ECO:0000313" key="3">
    <source>
        <dbReference type="Proteomes" id="UP001358417"/>
    </source>
</evidence>
<dbReference type="GO" id="GO:0004174">
    <property type="term" value="F:electron-transferring-flavoprotein dehydrogenase activity"/>
    <property type="evidence" value="ECO:0007669"/>
    <property type="project" value="TreeGrafter"/>
</dbReference>
<dbReference type="AlphaFoldDB" id="A0AAV9MVN2"/>
<dbReference type="PRINTS" id="PR00368">
    <property type="entry name" value="FADPNR"/>
</dbReference>
<gene>
    <name evidence="2" type="ORF">LTR84_009163</name>
</gene>
<proteinExistence type="predicted"/>
<dbReference type="SUPFAM" id="SSF51905">
    <property type="entry name" value="FAD/NAD(P)-binding domain"/>
    <property type="match status" value="2"/>
</dbReference>
<reference evidence="2 3" key="1">
    <citation type="submission" date="2023-08" db="EMBL/GenBank/DDBJ databases">
        <title>Black Yeasts Isolated from many extreme environments.</title>
        <authorList>
            <person name="Coleine C."/>
            <person name="Stajich J.E."/>
            <person name="Selbmann L."/>
        </authorList>
    </citation>
    <scope>NUCLEOTIDE SEQUENCE [LARGE SCALE GENOMIC DNA]</scope>
    <source>
        <strain evidence="2 3">CCFEE 5792</strain>
    </source>
</reference>
<dbReference type="PANTHER" id="PTHR43735">
    <property type="entry name" value="APOPTOSIS-INDUCING FACTOR 1"/>
    <property type="match status" value="1"/>
</dbReference>
<name>A0AAV9MVN2_9EURO</name>
<dbReference type="EMBL" id="JAVRRD010000036">
    <property type="protein sequence ID" value="KAK5045545.1"/>
    <property type="molecule type" value="Genomic_DNA"/>
</dbReference>
<protein>
    <recommendedName>
        <fullName evidence="1">FAD/NAD(P)-binding domain-containing protein</fullName>
    </recommendedName>
</protein>
<evidence type="ECO:0000259" key="1">
    <source>
        <dbReference type="Pfam" id="PF07992"/>
    </source>
</evidence>
<keyword evidence="3" id="KW-1185">Reference proteome</keyword>
<dbReference type="InterPro" id="IPR036188">
    <property type="entry name" value="FAD/NAD-bd_sf"/>
</dbReference>
<dbReference type="Proteomes" id="UP001358417">
    <property type="component" value="Unassembled WGS sequence"/>
</dbReference>
<evidence type="ECO:0000313" key="2">
    <source>
        <dbReference type="EMBL" id="KAK5045545.1"/>
    </source>
</evidence>
<dbReference type="GO" id="GO:0005737">
    <property type="term" value="C:cytoplasm"/>
    <property type="evidence" value="ECO:0007669"/>
    <property type="project" value="TreeGrafter"/>
</dbReference>